<dbReference type="AlphaFoldDB" id="A0A4Y2TLI4"/>
<evidence type="ECO:0000313" key="2">
    <source>
        <dbReference type="EMBL" id="GBO00584.1"/>
    </source>
</evidence>
<keyword evidence="3" id="KW-1185">Reference proteome</keyword>
<feature type="compositionally biased region" description="Polar residues" evidence="1">
    <location>
        <begin position="1"/>
        <end position="47"/>
    </location>
</feature>
<evidence type="ECO:0000313" key="3">
    <source>
        <dbReference type="Proteomes" id="UP000499080"/>
    </source>
</evidence>
<feature type="non-terminal residue" evidence="2">
    <location>
        <position position="1"/>
    </location>
</feature>
<protein>
    <submittedName>
        <fullName evidence="2">Uncharacterized protein</fullName>
    </submittedName>
</protein>
<dbReference type="EMBL" id="BGPR01029034">
    <property type="protein sequence ID" value="GBO00584.1"/>
    <property type="molecule type" value="Genomic_DNA"/>
</dbReference>
<gene>
    <name evidence="2" type="ORF">AVEN_275458_1</name>
</gene>
<dbReference type="Proteomes" id="UP000499080">
    <property type="component" value="Unassembled WGS sequence"/>
</dbReference>
<name>A0A4Y2TLI4_ARAVE</name>
<comment type="caution">
    <text evidence="2">The sequence shown here is derived from an EMBL/GenBank/DDBJ whole genome shotgun (WGS) entry which is preliminary data.</text>
</comment>
<organism evidence="2 3">
    <name type="scientific">Araneus ventricosus</name>
    <name type="common">Orbweaver spider</name>
    <name type="synonym">Epeira ventricosa</name>
    <dbReference type="NCBI Taxonomy" id="182803"/>
    <lineage>
        <taxon>Eukaryota</taxon>
        <taxon>Metazoa</taxon>
        <taxon>Ecdysozoa</taxon>
        <taxon>Arthropoda</taxon>
        <taxon>Chelicerata</taxon>
        <taxon>Arachnida</taxon>
        <taxon>Araneae</taxon>
        <taxon>Araneomorphae</taxon>
        <taxon>Entelegynae</taxon>
        <taxon>Araneoidea</taxon>
        <taxon>Araneidae</taxon>
        <taxon>Araneus</taxon>
    </lineage>
</organism>
<proteinExistence type="predicted"/>
<feature type="region of interest" description="Disordered" evidence="1">
    <location>
        <begin position="1"/>
        <end position="57"/>
    </location>
</feature>
<sequence length="91" mass="9473">RSFTTAPCDVNPSTTAQCDANPSTTAPCDANPSTTTPCDANPSTSSHSDPRPLPSPIFSLNHTSQIFSSLHTHAHLPTPAGVDYGLAVQIE</sequence>
<accession>A0A4Y2TLI4</accession>
<reference evidence="2 3" key="1">
    <citation type="journal article" date="2019" name="Sci. Rep.">
        <title>Orb-weaving spider Araneus ventricosus genome elucidates the spidroin gene catalogue.</title>
        <authorList>
            <person name="Kono N."/>
            <person name="Nakamura H."/>
            <person name="Ohtoshi R."/>
            <person name="Moran D.A.P."/>
            <person name="Shinohara A."/>
            <person name="Yoshida Y."/>
            <person name="Fujiwara M."/>
            <person name="Mori M."/>
            <person name="Tomita M."/>
            <person name="Arakawa K."/>
        </authorList>
    </citation>
    <scope>NUCLEOTIDE SEQUENCE [LARGE SCALE GENOMIC DNA]</scope>
</reference>
<evidence type="ECO:0000256" key="1">
    <source>
        <dbReference type="SAM" id="MobiDB-lite"/>
    </source>
</evidence>